<evidence type="ECO:0000313" key="5">
    <source>
        <dbReference type="Proteomes" id="UP000185657"/>
    </source>
</evidence>
<reference evidence="4 5" key="1">
    <citation type="submission" date="2016-02" db="EMBL/GenBank/DDBJ databases">
        <title>Draft genome sequence of Hydrogenophaga sp. LPB0072.</title>
        <authorList>
            <person name="Shin S.-K."/>
            <person name="Yi H."/>
        </authorList>
    </citation>
    <scope>NUCLEOTIDE SEQUENCE [LARGE SCALE GENOMIC DNA]</scope>
    <source>
        <strain evidence="4 5">LPB0072</strain>
    </source>
</reference>
<feature type="region of interest" description="Disordered" evidence="1">
    <location>
        <begin position="39"/>
        <end position="64"/>
    </location>
</feature>
<dbReference type="Gene3D" id="2.20.130.30">
    <property type="entry name" value="Protein of unknown function DUF2782"/>
    <property type="match status" value="1"/>
</dbReference>
<organism evidence="3 6">
    <name type="scientific">Hydrogenophaga crassostreae</name>
    <dbReference type="NCBI Taxonomy" id="1763535"/>
    <lineage>
        <taxon>Bacteria</taxon>
        <taxon>Pseudomonadati</taxon>
        <taxon>Pseudomonadota</taxon>
        <taxon>Betaproteobacteria</taxon>
        <taxon>Burkholderiales</taxon>
        <taxon>Comamonadaceae</taxon>
        <taxon>Hydrogenophaga</taxon>
    </lineage>
</organism>
<feature type="compositionally biased region" description="Polar residues" evidence="1">
    <location>
        <begin position="110"/>
        <end position="122"/>
    </location>
</feature>
<keyword evidence="5" id="KW-1185">Reference proteome</keyword>
<evidence type="ECO:0000313" key="3">
    <source>
        <dbReference type="EMBL" id="AOW13856.1"/>
    </source>
</evidence>
<keyword evidence="2" id="KW-0732">Signal</keyword>
<dbReference type="EMBL" id="CP017476">
    <property type="protein sequence ID" value="AOW13856.1"/>
    <property type="molecule type" value="Genomic_DNA"/>
</dbReference>
<evidence type="ECO:0000313" key="4">
    <source>
        <dbReference type="EMBL" id="OAD44182.1"/>
    </source>
</evidence>
<evidence type="ECO:0000313" key="6">
    <source>
        <dbReference type="Proteomes" id="UP000185680"/>
    </source>
</evidence>
<dbReference type="AlphaFoldDB" id="A0A162Z7R8"/>
<evidence type="ECO:0000256" key="1">
    <source>
        <dbReference type="SAM" id="MobiDB-lite"/>
    </source>
</evidence>
<evidence type="ECO:0000256" key="2">
    <source>
        <dbReference type="SAM" id="SignalP"/>
    </source>
</evidence>
<reference evidence="3" key="2">
    <citation type="submission" date="2016-10" db="EMBL/GenBank/DDBJ databases">
        <title>Hydorgenophaga sp. LPB0072 isolated from gastropod.</title>
        <authorList>
            <person name="Kim E."/>
            <person name="Yi H."/>
        </authorList>
    </citation>
    <scope>NUCLEOTIDE SEQUENCE [LARGE SCALE GENOMIC DNA]</scope>
    <source>
        <strain evidence="3">LPB0072</strain>
    </source>
</reference>
<accession>A0A162Z7R8</accession>
<evidence type="ECO:0008006" key="7">
    <source>
        <dbReference type="Google" id="ProtNLM"/>
    </source>
</evidence>
<proteinExistence type="predicted"/>
<feature type="signal peptide" evidence="2">
    <location>
        <begin position="1"/>
        <end position="39"/>
    </location>
</feature>
<name>A0A162Z7R8_9BURK</name>
<dbReference type="Proteomes" id="UP000185680">
    <property type="component" value="Chromosome"/>
</dbReference>
<protein>
    <recommendedName>
        <fullName evidence="7">DUF2782 domain-containing protein</fullName>
    </recommendedName>
</protein>
<dbReference type="Proteomes" id="UP000185657">
    <property type="component" value="Unassembled WGS sequence"/>
</dbReference>
<gene>
    <name evidence="3" type="ORF">LPB072_14410</name>
    <name evidence="4" type="ORF">LPB72_01405</name>
</gene>
<dbReference type="KEGG" id="hyl:LPB072_14410"/>
<feature type="chain" id="PRO_5043354838" description="DUF2782 domain-containing protein" evidence="2">
    <location>
        <begin position="40"/>
        <end position="130"/>
    </location>
</feature>
<dbReference type="EMBL" id="LVWD01000001">
    <property type="protein sequence ID" value="OAD44182.1"/>
    <property type="molecule type" value="Genomic_DNA"/>
</dbReference>
<dbReference type="STRING" id="1763535.LPB072_14410"/>
<feature type="region of interest" description="Disordered" evidence="1">
    <location>
        <begin position="84"/>
        <end position="124"/>
    </location>
</feature>
<sequence>MQDYPIISLHAMSKSNSFLPGARLFALSIALTAACAAQAQTAQTKESATPVPAESPAAKPGERIERITHEDELARVDELRVGGQTRSIEVTPKNGAPAYEIAPAPGGANLSDNPASKGSTGKSRWRILNF</sequence>